<organism evidence="2">
    <name type="scientific">viral metagenome</name>
    <dbReference type="NCBI Taxonomy" id="1070528"/>
    <lineage>
        <taxon>unclassified sequences</taxon>
        <taxon>metagenomes</taxon>
        <taxon>organismal metagenomes</taxon>
    </lineage>
</organism>
<reference evidence="2" key="1">
    <citation type="journal article" date="2020" name="Nature">
        <title>Giant virus diversity and host interactions through global metagenomics.</title>
        <authorList>
            <person name="Schulz F."/>
            <person name="Roux S."/>
            <person name="Paez-Espino D."/>
            <person name="Jungbluth S."/>
            <person name="Walsh D.A."/>
            <person name="Denef V.J."/>
            <person name="McMahon K.D."/>
            <person name="Konstantinidis K.T."/>
            <person name="Eloe-Fadrosh E.A."/>
            <person name="Kyrpides N.C."/>
            <person name="Woyke T."/>
        </authorList>
    </citation>
    <scope>NUCLEOTIDE SEQUENCE</scope>
    <source>
        <strain evidence="2">GVMAG-M-3300014204-73</strain>
    </source>
</reference>
<dbReference type="AlphaFoldDB" id="A0A6C0BLM1"/>
<proteinExistence type="predicted"/>
<protein>
    <recommendedName>
        <fullName evidence="3">Fatty acid desaturase</fullName>
    </recommendedName>
</protein>
<evidence type="ECO:0008006" key="3">
    <source>
        <dbReference type="Google" id="ProtNLM"/>
    </source>
</evidence>
<feature type="transmembrane region" description="Helical" evidence="1">
    <location>
        <begin position="6"/>
        <end position="28"/>
    </location>
</feature>
<keyword evidence="1" id="KW-0812">Transmembrane</keyword>
<sequence length="77" mass="8576">MRPSYLAAGMNGVLMAGVVILALIYWSIMDGYQKVMVISLISVQLGVHAILHHIEEIYYDFNPLEGKWSPLSVANKV</sequence>
<keyword evidence="1" id="KW-0472">Membrane</keyword>
<keyword evidence="1" id="KW-1133">Transmembrane helix</keyword>
<accession>A0A6C0BLM1</accession>
<evidence type="ECO:0000256" key="1">
    <source>
        <dbReference type="SAM" id="Phobius"/>
    </source>
</evidence>
<name>A0A6C0BLM1_9ZZZZ</name>
<dbReference type="EMBL" id="MN739179">
    <property type="protein sequence ID" value="QHS92469.1"/>
    <property type="molecule type" value="Genomic_DNA"/>
</dbReference>
<evidence type="ECO:0000313" key="2">
    <source>
        <dbReference type="EMBL" id="QHS92469.1"/>
    </source>
</evidence>